<organism evidence="1">
    <name type="scientific">bacterium 19MO03SA05</name>
    <dbReference type="NCBI Taxonomy" id="2920620"/>
    <lineage>
        <taxon>Bacteria</taxon>
    </lineage>
</organism>
<accession>A0AAU6VLN6</accession>
<dbReference type="AlphaFoldDB" id="A0AAU6VLN6"/>
<sequence length="110" mass="12099">MSDKKYIDIHVIDGGWKIDAGAQPTQCSDLYSIAQDMKHAIMESGLARQLVAERNPTLRADVLLQIEQRAERDIRIIPGTAAAKESTAGVILLTAQAYGYDQRIQTEVTA</sequence>
<evidence type="ECO:0000313" key="1">
    <source>
        <dbReference type="EMBL" id="XAG86249.1"/>
    </source>
</evidence>
<dbReference type="EMBL" id="CP095351">
    <property type="protein sequence ID" value="XAG86249.1"/>
    <property type="molecule type" value="Genomic_DNA"/>
</dbReference>
<proteinExistence type="predicted"/>
<dbReference type="Pfam" id="PF10761">
    <property type="entry name" value="DUF2590"/>
    <property type="match status" value="1"/>
</dbReference>
<protein>
    <submittedName>
        <fullName evidence="1">DUF2590 family protein</fullName>
    </submittedName>
</protein>
<gene>
    <name evidence="1" type="ORF">MRM63_13745</name>
</gene>
<name>A0AAU6VLN6_UNCXX</name>
<reference evidence="1" key="1">
    <citation type="submission" date="2022-03" db="EMBL/GenBank/DDBJ databases">
        <title>Sea Food Isolates.</title>
        <authorList>
            <person name="Li c."/>
        </authorList>
    </citation>
    <scope>NUCLEOTIDE SEQUENCE</scope>
    <source>
        <strain evidence="1">19MO03SA05</strain>
    </source>
</reference>
<dbReference type="InterPro" id="IPR019697">
    <property type="entry name" value="Phage_HP1_Orf28"/>
</dbReference>